<evidence type="ECO:0000256" key="4">
    <source>
        <dbReference type="ARBA" id="ARBA00022801"/>
    </source>
</evidence>
<dbReference type="InterPro" id="IPR045051">
    <property type="entry name" value="SBT"/>
</dbReference>
<keyword evidence="4" id="KW-0378">Hydrolase</keyword>
<feature type="domain" description="Peptidase S8/S53" evidence="8">
    <location>
        <begin position="104"/>
        <end position="195"/>
    </location>
</feature>
<dbReference type="InterPro" id="IPR023828">
    <property type="entry name" value="Peptidase_S8_Ser-AS"/>
</dbReference>
<keyword evidence="5" id="KW-0720">Serine protease</keyword>
<dbReference type="Proteomes" id="UP000239757">
    <property type="component" value="Unassembled WGS sequence"/>
</dbReference>
<dbReference type="AlphaFoldDB" id="A0A2P5W9M0"/>
<dbReference type="OrthoDB" id="971180at2759"/>
<dbReference type="Pfam" id="PF17766">
    <property type="entry name" value="fn3_6"/>
    <property type="match status" value="1"/>
</dbReference>
<dbReference type="GO" id="GO:0006508">
    <property type="term" value="P:proteolysis"/>
    <property type="evidence" value="ECO:0007669"/>
    <property type="project" value="UniProtKB-KW"/>
</dbReference>
<dbReference type="PANTHER" id="PTHR10795">
    <property type="entry name" value="PROPROTEIN CONVERTASE SUBTILISIN/KEXIN"/>
    <property type="match status" value="1"/>
</dbReference>
<sequence length="339" mass="37823">MDEANTLQQQLESLHIQKAKLELQFERKKQKSSERLNEMENKKSELKQMVEDLQRDLEEKGDEKNDLVNQIIREYLKNKKKVAMQLETNRQKQKHTDAVRFQLILPDVTAPGVDILAAWSEAVPLIDTEDDTRIVTYNIVSGTSMSCPHATGAATYVKSFHPTWSPAAIKSALMTTAFPMSSENNLEVEFAYGAGHINPAQVAQPGLVYDADEINFVKFLCGQGYTPKQLKLITESNFTCSEETNGTVWDLNYPSFTLSTSPENSITRVFHRTVTNVGSPVSTYKAIVNAPTILIIQVQPSVLSFKSLGQKLTFVVTVGAEIGNSMISGSLIWDDECIK</sequence>
<keyword evidence="7" id="KW-0175">Coiled coil</keyword>
<gene>
    <name evidence="10" type="ORF">GOBAR_AA32885</name>
</gene>
<dbReference type="SUPFAM" id="SSF52743">
    <property type="entry name" value="Subtilisin-like"/>
    <property type="match status" value="1"/>
</dbReference>
<evidence type="ECO:0000313" key="10">
    <source>
        <dbReference type="EMBL" id="PPR87802.1"/>
    </source>
</evidence>
<evidence type="ECO:0000259" key="9">
    <source>
        <dbReference type="Pfam" id="PF17766"/>
    </source>
</evidence>
<evidence type="ECO:0000256" key="6">
    <source>
        <dbReference type="PROSITE-ProRule" id="PRU01240"/>
    </source>
</evidence>
<evidence type="ECO:0000256" key="2">
    <source>
        <dbReference type="ARBA" id="ARBA00022670"/>
    </source>
</evidence>
<evidence type="ECO:0000256" key="7">
    <source>
        <dbReference type="SAM" id="Coils"/>
    </source>
</evidence>
<dbReference type="Gene3D" id="2.60.40.2310">
    <property type="match status" value="1"/>
</dbReference>
<evidence type="ECO:0000256" key="1">
    <source>
        <dbReference type="ARBA" id="ARBA00011073"/>
    </source>
</evidence>
<proteinExistence type="inferred from homology"/>
<dbReference type="InterPro" id="IPR041469">
    <property type="entry name" value="Subtilisin-like_FN3"/>
</dbReference>
<evidence type="ECO:0008006" key="12">
    <source>
        <dbReference type="Google" id="ProtNLM"/>
    </source>
</evidence>
<accession>A0A2P5W9M0</accession>
<evidence type="ECO:0000256" key="5">
    <source>
        <dbReference type="ARBA" id="ARBA00022825"/>
    </source>
</evidence>
<evidence type="ECO:0000313" key="11">
    <source>
        <dbReference type="Proteomes" id="UP000239757"/>
    </source>
</evidence>
<keyword evidence="3" id="KW-0732">Signal</keyword>
<dbReference type="EMBL" id="KZ668465">
    <property type="protein sequence ID" value="PPR87802.1"/>
    <property type="molecule type" value="Genomic_DNA"/>
</dbReference>
<evidence type="ECO:0000259" key="8">
    <source>
        <dbReference type="Pfam" id="PF00082"/>
    </source>
</evidence>
<comment type="caution">
    <text evidence="6">Lacks conserved residue(s) required for the propagation of feature annotation.</text>
</comment>
<reference evidence="10 11" key="1">
    <citation type="submission" date="2015-01" db="EMBL/GenBank/DDBJ databases">
        <title>Genome of allotetraploid Gossypium barbadense reveals genomic plasticity and fiber elongation in cotton evolution.</title>
        <authorList>
            <person name="Chen X."/>
            <person name="Liu X."/>
            <person name="Zhao B."/>
            <person name="Zheng H."/>
            <person name="Hu Y."/>
            <person name="Lu G."/>
            <person name="Yang C."/>
            <person name="Chen J."/>
            <person name="Shan C."/>
            <person name="Zhang L."/>
            <person name="Zhou Y."/>
            <person name="Wang L."/>
            <person name="Guo W."/>
            <person name="Bai Y."/>
            <person name="Ruan J."/>
            <person name="Shangguan X."/>
            <person name="Mao Y."/>
            <person name="Jiang J."/>
            <person name="Zhu Y."/>
            <person name="Lei J."/>
            <person name="Kang H."/>
            <person name="Chen S."/>
            <person name="He X."/>
            <person name="Wang R."/>
            <person name="Wang Y."/>
            <person name="Chen J."/>
            <person name="Wang L."/>
            <person name="Yu S."/>
            <person name="Wang B."/>
            <person name="Wei J."/>
            <person name="Song S."/>
            <person name="Lu X."/>
            <person name="Gao Z."/>
            <person name="Gu W."/>
            <person name="Deng X."/>
            <person name="Ma D."/>
            <person name="Wang S."/>
            <person name="Liang W."/>
            <person name="Fang L."/>
            <person name="Cai C."/>
            <person name="Zhu X."/>
            <person name="Zhou B."/>
            <person name="Zhang Y."/>
            <person name="Chen Z."/>
            <person name="Xu S."/>
            <person name="Zhu R."/>
            <person name="Wang S."/>
            <person name="Zhang T."/>
            <person name="Zhao G."/>
        </authorList>
    </citation>
    <scope>NUCLEOTIDE SEQUENCE [LARGE SCALE GENOMIC DNA]</scope>
    <source>
        <strain evidence="11">cv. Xinhai21</strain>
        <tissue evidence="10">Leaf</tissue>
    </source>
</reference>
<organism evidence="10 11">
    <name type="scientific">Gossypium barbadense</name>
    <name type="common">Sea Island cotton</name>
    <name type="synonym">Hibiscus barbadensis</name>
    <dbReference type="NCBI Taxonomy" id="3634"/>
    <lineage>
        <taxon>Eukaryota</taxon>
        <taxon>Viridiplantae</taxon>
        <taxon>Streptophyta</taxon>
        <taxon>Embryophyta</taxon>
        <taxon>Tracheophyta</taxon>
        <taxon>Spermatophyta</taxon>
        <taxon>Magnoliopsida</taxon>
        <taxon>eudicotyledons</taxon>
        <taxon>Gunneridae</taxon>
        <taxon>Pentapetalae</taxon>
        <taxon>rosids</taxon>
        <taxon>malvids</taxon>
        <taxon>Malvales</taxon>
        <taxon>Malvaceae</taxon>
        <taxon>Malvoideae</taxon>
        <taxon>Gossypium</taxon>
    </lineage>
</organism>
<dbReference type="PROSITE" id="PS51892">
    <property type="entry name" value="SUBTILASE"/>
    <property type="match status" value="1"/>
</dbReference>
<dbReference type="Pfam" id="PF00082">
    <property type="entry name" value="Peptidase_S8"/>
    <property type="match status" value="1"/>
</dbReference>
<protein>
    <recommendedName>
        <fullName evidence="12">Subtilisin-like protease fibronectin type-III domain-containing protein</fullName>
    </recommendedName>
</protein>
<dbReference type="GO" id="GO:0004252">
    <property type="term" value="F:serine-type endopeptidase activity"/>
    <property type="evidence" value="ECO:0007669"/>
    <property type="project" value="InterPro"/>
</dbReference>
<keyword evidence="2" id="KW-0645">Protease</keyword>
<dbReference type="InterPro" id="IPR036852">
    <property type="entry name" value="Peptidase_S8/S53_dom_sf"/>
</dbReference>
<evidence type="ECO:0000256" key="3">
    <source>
        <dbReference type="ARBA" id="ARBA00022729"/>
    </source>
</evidence>
<feature type="coiled-coil region" evidence="7">
    <location>
        <begin position="4"/>
        <end position="70"/>
    </location>
</feature>
<dbReference type="Gene3D" id="3.40.50.200">
    <property type="entry name" value="Peptidase S8/S53 domain"/>
    <property type="match status" value="1"/>
</dbReference>
<name>A0A2P5W9M0_GOSBA</name>
<comment type="similarity">
    <text evidence="1 6">Belongs to the peptidase S8 family.</text>
</comment>
<feature type="domain" description="Subtilisin-like protease fibronectin type-III" evidence="9">
    <location>
        <begin position="250"/>
        <end position="336"/>
    </location>
</feature>
<dbReference type="InterPro" id="IPR000209">
    <property type="entry name" value="Peptidase_S8/S53_dom"/>
</dbReference>
<dbReference type="PROSITE" id="PS00138">
    <property type="entry name" value="SUBTILASE_SER"/>
    <property type="match status" value="1"/>
</dbReference>